<dbReference type="Proteomes" id="UP000054937">
    <property type="component" value="Unassembled WGS sequence"/>
</dbReference>
<feature type="region of interest" description="Disordered" evidence="2">
    <location>
        <begin position="756"/>
        <end position="778"/>
    </location>
</feature>
<reference evidence="3 4" key="1">
    <citation type="journal article" date="2015" name="Sci. Rep.">
        <title>Genome of the facultative scuticociliatosis pathogen Pseudocohnilembus persalinus provides insight into its virulence through horizontal gene transfer.</title>
        <authorList>
            <person name="Xiong J."/>
            <person name="Wang G."/>
            <person name="Cheng J."/>
            <person name="Tian M."/>
            <person name="Pan X."/>
            <person name="Warren A."/>
            <person name="Jiang C."/>
            <person name="Yuan D."/>
            <person name="Miao W."/>
        </authorList>
    </citation>
    <scope>NUCLEOTIDE SEQUENCE [LARGE SCALE GENOMIC DNA]</scope>
    <source>
        <strain evidence="3">36N120E</strain>
    </source>
</reference>
<sequence length="1398" mass="166762">MTPREALAVANVKDFMSVKSKTQALNSKYQEKEQEKINSQKDIQNFGDLDRIIEDRERDFNKINKYYAQQIKINRQETLIEDQQEKTQSQYNQQEKLAHLIRQQIINNQKKNQKTNQKKFKKIIKNFKFNQIELNNLKSKLATSYQQLINLNSQRIRQNQNQSQNLSQNQNQNLSQNQYKNQSQNQRKSRNQSQNFLLNESNFSLKKQNKEKIKSLYQLEQIFDSAQNLCSGLIEDSKNVLKSQKNHQKTVKNQKHRNWMKSPEFNEEKERVYEQIKKNRIAQNLNVDEIGEECTGYYRFLGYKSSDQIPKNRDQKEILETRFLYSLHQQKLEEQKNEKLSQIIKLKRQVLIYEKIQQLKLQKKQKIQTNFQIYQKQQQQQKQQTKNQFNNYKTENSSHSSNSTTSNQAYFFVLSPTRKTQQNLRKSVFQDSKDNQTDFLDLQQEESDIEIDLNESQFQFSDSYIEQKILSEMQEQTKMQIILLIIFIPQIFKNLNNSIDDQEKKNKAIYMILKQKKLQKQTRNSMKKIDEKQDYLKKKLISQNKSNENIYFKNNIQNNNNSYNSLNESLQNQKPLTIWQQDEEKNEQKTQIKQLKKLNQKFLKKKNPENIATNEILKQIKQDYQKKQKINNKVLLYSYFQRNQLLNSNNTSYHTSLQGSPKGYLNYSYAMQNSQNSLISQQSLKSTLKQNISTNNQNQNLNQRSKQLYFHLQKKQQKQQQQQQYQVNSISPKKNQSPKNINLFYNIQITPQENLQQDNKNQEQKQQQQLQQQQATSESYNLNSTLDFETSKTNMNSQSTQRNITQQKNFEKKLLKLQIQKLNQTETNLTSKTNCQNFNLNSSKLNTNKSKTNQIQINNQTQILLNQKLNQTQTESTPNQNIQDKKNQNDQQVKNEDIDNDKDNKNINNNQNNNKNDKKLQFQSKNKLKLIINTQKNQHPPKINSKIPQKSQIQIYSQNSSFESPSNFRKLQKKYKKILNPQLLKQEEYMLSQERLSTITYPELNLNNNQRKRTTIIILPQENEKNNKNNEINLKNQNLNQNSLLNSFHKSQSPFKNQKIVPRKKSLEILQETNLLKDQQFQTMYKQIKQLNKSKLQHSNQNLNKNMDIVISEAEQIASLQANIISLHKSLKIEKIDTTLLFYLREIQARYNQLNNKVADEIIQILRYNRKNHQIYLQKLNVEKDLISKQEQKQLQEDKQLFQRYNIINRFLDKLYQEKKIFKFEQFFSQEETWQKNVDQSKQNLNKLELQLDSFENQLDTLIQPENLQITDKKEQKWYEKITRKAGINLQILQKKIKNQQNKNPLYQLRNKLISDRQSIENQNQTQNQILNKEQKEKLTQLSPNKSNLNSNSFNDFKSLTKNKKNKKNLSINTQKQQEPYINLELSSNPNSILNTEN</sequence>
<gene>
    <name evidence="3" type="ORF">PPERSA_10953</name>
</gene>
<evidence type="ECO:0000313" key="4">
    <source>
        <dbReference type="Proteomes" id="UP000054937"/>
    </source>
</evidence>
<evidence type="ECO:0000256" key="2">
    <source>
        <dbReference type="SAM" id="MobiDB-lite"/>
    </source>
</evidence>
<proteinExistence type="predicted"/>
<organism evidence="3 4">
    <name type="scientific">Pseudocohnilembus persalinus</name>
    <name type="common">Ciliate</name>
    <dbReference type="NCBI Taxonomy" id="266149"/>
    <lineage>
        <taxon>Eukaryota</taxon>
        <taxon>Sar</taxon>
        <taxon>Alveolata</taxon>
        <taxon>Ciliophora</taxon>
        <taxon>Intramacronucleata</taxon>
        <taxon>Oligohymenophorea</taxon>
        <taxon>Scuticociliatia</taxon>
        <taxon>Philasterida</taxon>
        <taxon>Pseudocohnilembidae</taxon>
        <taxon>Pseudocohnilembus</taxon>
    </lineage>
</organism>
<dbReference type="InterPro" id="IPR016641">
    <property type="entry name" value="EGD2/NACA0like"/>
</dbReference>
<evidence type="ECO:0000256" key="1">
    <source>
        <dbReference type="SAM" id="Coils"/>
    </source>
</evidence>
<feature type="compositionally biased region" description="Low complexity" evidence="2">
    <location>
        <begin position="1343"/>
        <end position="1360"/>
    </location>
</feature>
<dbReference type="EMBL" id="LDAU01000203">
    <property type="protein sequence ID" value="KRW99834.1"/>
    <property type="molecule type" value="Genomic_DNA"/>
</dbReference>
<feature type="region of interest" description="Disordered" evidence="2">
    <location>
        <begin position="159"/>
        <end position="192"/>
    </location>
</feature>
<accession>A0A0V0QCF1</accession>
<dbReference type="GO" id="GO:0005854">
    <property type="term" value="C:nascent polypeptide-associated complex"/>
    <property type="evidence" value="ECO:0007669"/>
    <property type="project" value="InterPro"/>
</dbReference>
<feature type="coiled-coil region" evidence="1">
    <location>
        <begin position="553"/>
        <end position="605"/>
    </location>
</feature>
<feature type="region of interest" description="Disordered" evidence="2">
    <location>
        <begin position="720"/>
        <end position="739"/>
    </location>
</feature>
<protein>
    <submittedName>
        <fullName evidence="3">Uncharacterized protein</fullName>
    </submittedName>
</protein>
<dbReference type="InParanoid" id="A0A0V0QCF1"/>
<feature type="compositionally biased region" description="Polar residues" evidence="2">
    <location>
        <begin position="727"/>
        <end position="739"/>
    </location>
</feature>
<evidence type="ECO:0000313" key="3">
    <source>
        <dbReference type="EMBL" id="KRW99834.1"/>
    </source>
</evidence>
<name>A0A0V0QCF1_PSEPJ</name>
<comment type="caution">
    <text evidence="3">The sequence shown here is derived from an EMBL/GenBank/DDBJ whole genome shotgun (WGS) entry which is preliminary data.</text>
</comment>
<feature type="region of interest" description="Disordered" evidence="2">
    <location>
        <begin position="1343"/>
        <end position="1376"/>
    </location>
</feature>
<feature type="region of interest" description="Disordered" evidence="2">
    <location>
        <begin position="871"/>
        <end position="921"/>
    </location>
</feature>
<feature type="compositionally biased region" description="Low complexity" evidence="2">
    <location>
        <begin position="756"/>
        <end position="774"/>
    </location>
</feature>
<dbReference type="PANTHER" id="PTHR21713">
    <property type="entry name" value="NASCENT POLYPEPTIDE ASSOCIATED COMPLEX ALPHA SUBUNIT-RELATED"/>
    <property type="match status" value="1"/>
</dbReference>
<feature type="coiled-coil region" evidence="1">
    <location>
        <begin position="1231"/>
        <end position="1258"/>
    </location>
</feature>
<feature type="compositionally biased region" description="Basic and acidic residues" evidence="2">
    <location>
        <begin position="883"/>
        <end position="905"/>
    </location>
</feature>
<keyword evidence="4" id="KW-1185">Reference proteome</keyword>
<keyword evidence="1" id="KW-0175">Coiled coil</keyword>